<evidence type="ECO:0000256" key="4">
    <source>
        <dbReference type="ARBA" id="ARBA00022679"/>
    </source>
</evidence>
<dbReference type="NCBIfam" id="TIGR01313">
    <property type="entry name" value="therm_gnt_kin"/>
    <property type="match status" value="1"/>
</dbReference>
<evidence type="ECO:0000256" key="6">
    <source>
        <dbReference type="ARBA" id="ARBA00022777"/>
    </source>
</evidence>
<dbReference type="Proteomes" id="UP000198796">
    <property type="component" value="Unassembled WGS sequence"/>
</dbReference>
<dbReference type="GO" id="GO:0046316">
    <property type="term" value="F:gluconokinase activity"/>
    <property type="evidence" value="ECO:0007669"/>
    <property type="project" value="UniProtKB-EC"/>
</dbReference>
<dbReference type="Gene3D" id="3.40.50.300">
    <property type="entry name" value="P-loop containing nucleotide triphosphate hydrolases"/>
    <property type="match status" value="1"/>
</dbReference>
<proteinExistence type="inferred from homology"/>
<dbReference type="CDD" id="cd02021">
    <property type="entry name" value="GntK"/>
    <property type="match status" value="1"/>
</dbReference>
<dbReference type="EMBL" id="FOJU01000003">
    <property type="protein sequence ID" value="SFA96332.1"/>
    <property type="molecule type" value="Genomic_DNA"/>
</dbReference>
<evidence type="ECO:0000313" key="10">
    <source>
        <dbReference type="EMBL" id="SFA96332.1"/>
    </source>
</evidence>
<keyword evidence="5 9" id="KW-0547">Nucleotide-binding</keyword>
<dbReference type="PANTHER" id="PTHR43442">
    <property type="entry name" value="GLUCONOKINASE-RELATED"/>
    <property type="match status" value="1"/>
</dbReference>
<dbReference type="AlphaFoldDB" id="A0A1I0X5J2"/>
<dbReference type="GO" id="GO:0005975">
    <property type="term" value="P:carbohydrate metabolic process"/>
    <property type="evidence" value="ECO:0007669"/>
    <property type="project" value="InterPro"/>
</dbReference>
<keyword evidence="7 9" id="KW-0067">ATP-binding</keyword>
<dbReference type="OrthoDB" id="9795716at2"/>
<accession>A0A1I0X5J2</accession>
<comment type="similarity">
    <text evidence="2 9">Belongs to the gluconokinase GntK/GntV family.</text>
</comment>
<dbReference type="GO" id="GO:0005524">
    <property type="term" value="F:ATP binding"/>
    <property type="evidence" value="ECO:0007669"/>
    <property type="project" value="UniProtKB-KW"/>
</dbReference>
<evidence type="ECO:0000256" key="7">
    <source>
        <dbReference type="ARBA" id="ARBA00022840"/>
    </source>
</evidence>
<comment type="catalytic activity">
    <reaction evidence="8 9">
        <text>D-gluconate + ATP = 6-phospho-D-gluconate + ADP + H(+)</text>
        <dbReference type="Rhea" id="RHEA:19433"/>
        <dbReference type="ChEBI" id="CHEBI:15378"/>
        <dbReference type="ChEBI" id="CHEBI:18391"/>
        <dbReference type="ChEBI" id="CHEBI:30616"/>
        <dbReference type="ChEBI" id="CHEBI:58759"/>
        <dbReference type="ChEBI" id="CHEBI:456216"/>
        <dbReference type="EC" id="2.7.1.12"/>
    </reaction>
</comment>
<evidence type="ECO:0000256" key="2">
    <source>
        <dbReference type="ARBA" id="ARBA00008420"/>
    </source>
</evidence>
<keyword evidence="11" id="KW-1185">Reference proteome</keyword>
<evidence type="ECO:0000313" key="11">
    <source>
        <dbReference type="Proteomes" id="UP000198796"/>
    </source>
</evidence>
<evidence type="ECO:0000256" key="3">
    <source>
        <dbReference type="ARBA" id="ARBA00012054"/>
    </source>
</evidence>
<gene>
    <name evidence="10" type="ORF">SAMN05421688_1911</name>
</gene>
<name>A0A1I0X5J2_9RHOB</name>
<evidence type="ECO:0000256" key="1">
    <source>
        <dbReference type="ARBA" id="ARBA00004761"/>
    </source>
</evidence>
<reference evidence="10 11" key="1">
    <citation type="submission" date="2016-10" db="EMBL/GenBank/DDBJ databases">
        <authorList>
            <person name="de Groot N.N."/>
        </authorList>
    </citation>
    <scope>NUCLEOTIDE SEQUENCE [LARGE SCALE GENOMIC DNA]</scope>
    <source>
        <strain evidence="10 11">DSM 29316</strain>
    </source>
</reference>
<dbReference type="EC" id="2.7.1.12" evidence="3 9"/>
<sequence length="176" mass="19207">MRHILVMGVCGVGKSTVAQAIARELNARFVEADSYHPPENISRMSRGEPLTDELRAGWLDAVAGAVANSEDVAVMACSALKQSYRDRLAATLGDIIIIHLDGDRDLLVERMSQREDHFMPTSLIDSQFADLERPEGPFVVRLDVMESPDAVISKAIDFINGAKSAPQSDLLKGRTS</sequence>
<protein>
    <recommendedName>
        <fullName evidence="3 9">Gluconokinase</fullName>
        <ecNumber evidence="3 9">2.7.1.12</ecNumber>
    </recommendedName>
</protein>
<dbReference type="InterPro" id="IPR027417">
    <property type="entry name" value="P-loop_NTPase"/>
</dbReference>
<evidence type="ECO:0000256" key="9">
    <source>
        <dbReference type="RuleBase" id="RU363066"/>
    </source>
</evidence>
<dbReference type="GO" id="GO:0005737">
    <property type="term" value="C:cytoplasm"/>
    <property type="evidence" value="ECO:0007669"/>
    <property type="project" value="TreeGrafter"/>
</dbReference>
<dbReference type="STRING" id="871651.SAMN05421688_1911"/>
<dbReference type="PANTHER" id="PTHR43442:SF3">
    <property type="entry name" value="GLUCONOKINASE-RELATED"/>
    <property type="match status" value="1"/>
</dbReference>
<evidence type="ECO:0000256" key="5">
    <source>
        <dbReference type="ARBA" id="ARBA00022741"/>
    </source>
</evidence>
<keyword evidence="4 9" id="KW-0808">Transferase</keyword>
<dbReference type="InterPro" id="IPR006001">
    <property type="entry name" value="Therm_gnt_kin"/>
</dbReference>
<dbReference type="Pfam" id="PF13238">
    <property type="entry name" value="AAA_18"/>
    <property type="match status" value="1"/>
</dbReference>
<evidence type="ECO:0000256" key="8">
    <source>
        <dbReference type="ARBA" id="ARBA00048090"/>
    </source>
</evidence>
<comment type="pathway">
    <text evidence="1">Carbohydrate acid metabolism.</text>
</comment>
<dbReference type="RefSeq" id="WP_092063723.1">
    <property type="nucleotide sequence ID" value="NZ_FOJU01000003.1"/>
</dbReference>
<dbReference type="SUPFAM" id="SSF52540">
    <property type="entry name" value="P-loop containing nucleoside triphosphate hydrolases"/>
    <property type="match status" value="1"/>
</dbReference>
<keyword evidence="6 9" id="KW-0418">Kinase</keyword>
<organism evidence="10 11">
    <name type="scientific">Poseidonocella pacifica</name>
    <dbReference type="NCBI Taxonomy" id="871651"/>
    <lineage>
        <taxon>Bacteria</taxon>
        <taxon>Pseudomonadati</taxon>
        <taxon>Pseudomonadota</taxon>
        <taxon>Alphaproteobacteria</taxon>
        <taxon>Rhodobacterales</taxon>
        <taxon>Roseobacteraceae</taxon>
        <taxon>Poseidonocella</taxon>
    </lineage>
</organism>